<gene>
    <name evidence="6" type="ORF">FH972_021912</name>
</gene>
<name>A0A5N6KR86_9ROSI</name>
<organism evidence="6 7">
    <name type="scientific">Carpinus fangiana</name>
    <dbReference type="NCBI Taxonomy" id="176857"/>
    <lineage>
        <taxon>Eukaryota</taxon>
        <taxon>Viridiplantae</taxon>
        <taxon>Streptophyta</taxon>
        <taxon>Embryophyta</taxon>
        <taxon>Tracheophyta</taxon>
        <taxon>Spermatophyta</taxon>
        <taxon>Magnoliopsida</taxon>
        <taxon>eudicotyledons</taxon>
        <taxon>Gunneridae</taxon>
        <taxon>Pentapetalae</taxon>
        <taxon>rosids</taxon>
        <taxon>fabids</taxon>
        <taxon>Fagales</taxon>
        <taxon>Betulaceae</taxon>
        <taxon>Carpinus</taxon>
    </lineage>
</organism>
<dbReference type="OrthoDB" id="5823761at2759"/>
<reference evidence="6 7" key="1">
    <citation type="submission" date="2019-06" db="EMBL/GenBank/DDBJ databases">
        <title>A chromosomal-level reference genome of Carpinus fangiana (Coryloideae, Betulaceae).</title>
        <authorList>
            <person name="Yang X."/>
            <person name="Wang Z."/>
            <person name="Zhang L."/>
            <person name="Hao G."/>
            <person name="Liu J."/>
            <person name="Yang Y."/>
        </authorList>
    </citation>
    <scope>NUCLEOTIDE SEQUENCE [LARGE SCALE GENOMIC DNA]</scope>
    <source>
        <strain evidence="6">Cfa_2016G</strain>
        <tissue evidence="6">Leaf</tissue>
    </source>
</reference>
<evidence type="ECO:0000256" key="1">
    <source>
        <dbReference type="ARBA" id="ARBA00005641"/>
    </source>
</evidence>
<dbReference type="Gene3D" id="3.20.20.80">
    <property type="entry name" value="Glycosidases"/>
    <property type="match status" value="1"/>
</dbReference>
<keyword evidence="3 4" id="KW-0326">Glycosidase</keyword>
<dbReference type="InterPro" id="IPR018087">
    <property type="entry name" value="Glyco_hydro_5_CS"/>
</dbReference>
<dbReference type="InterPro" id="IPR001547">
    <property type="entry name" value="Glyco_hydro_5"/>
</dbReference>
<keyword evidence="2 4" id="KW-0378">Hydrolase</keyword>
<evidence type="ECO:0000313" key="6">
    <source>
        <dbReference type="EMBL" id="KAB8338973.1"/>
    </source>
</evidence>
<evidence type="ECO:0000313" key="7">
    <source>
        <dbReference type="Proteomes" id="UP000327013"/>
    </source>
</evidence>
<comment type="caution">
    <text evidence="6">The sequence shown here is derived from an EMBL/GenBank/DDBJ whole genome shotgun (WGS) entry which is preliminary data.</text>
</comment>
<feature type="domain" description="Glycoside hydrolase family 5" evidence="5">
    <location>
        <begin position="67"/>
        <end position="255"/>
    </location>
</feature>
<evidence type="ECO:0000256" key="3">
    <source>
        <dbReference type="ARBA" id="ARBA00023295"/>
    </source>
</evidence>
<dbReference type="PROSITE" id="PS00659">
    <property type="entry name" value="GLYCOSYL_HYDROL_F5"/>
    <property type="match status" value="1"/>
</dbReference>
<proteinExistence type="inferred from homology"/>
<dbReference type="GO" id="GO:0004553">
    <property type="term" value="F:hydrolase activity, hydrolyzing O-glycosyl compounds"/>
    <property type="evidence" value="ECO:0007669"/>
    <property type="project" value="InterPro"/>
</dbReference>
<keyword evidence="7" id="KW-1185">Reference proteome</keyword>
<evidence type="ECO:0000256" key="2">
    <source>
        <dbReference type="ARBA" id="ARBA00022801"/>
    </source>
</evidence>
<dbReference type="Pfam" id="PF00150">
    <property type="entry name" value="Cellulase"/>
    <property type="match status" value="1"/>
</dbReference>
<accession>A0A5N6KR86</accession>
<evidence type="ECO:0000256" key="4">
    <source>
        <dbReference type="RuleBase" id="RU361153"/>
    </source>
</evidence>
<dbReference type="PANTHER" id="PTHR34142">
    <property type="entry name" value="ENDO-BETA-1,4-GLUCANASE A"/>
    <property type="match status" value="1"/>
</dbReference>
<dbReference type="SUPFAM" id="SSF51445">
    <property type="entry name" value="(Trans)glycosidases"/>
    <property type="match status" value="1"/>
</dbReference>
<dbReference type="InterPro" id="IPR017853">
    <property type="entry name" value="GH"/>
</dbReference>
<evidence type="ECO:0000259" key="5">
    <source>
        <dbReference type="Pfam" id="PF00150"/>
    </source>
</evidence>
<protein>
    <recommendedName>
        <fullName evidence="5">Glycoside hydrolase family 5 domain-containing protein</fullName>
    </recommendedName>
</protein>
<dbReference type="Proteomes" id="UP000327013">
    <property type="component" value="Unassembled WGS sequence"/>
</dbReference>
<dbReference type="AlphaFoldDB" id="A0A5N6KR86"/>
<dbReference type="PANTHER" id="PTHR34142:SF5">
    <property type="entry name" value="CBM1 DOMAIN-CONTAINING PROTEIN"/>
    <property type="match status" value="1"/>
</dbReference>
<dbReference type="EMBL" id="VIBQ01000010">
    <property type="protein sequence ID" value="KAB8338973.1"/>
    <property type="molecule type" value="Genomic_DNA"/>
</dbReference>
<comment type="similarity">
    <text evidence="1 4">Belongs to the glycosyl hydrolase 5 (cellulase A) family.</text>
</comment>
<dbReference type="GO" id="GO:0009251">
    <property type="term" value="P:glucan catabolic process"/>
    <property type="evidence" value="ECO:0007669"/>
    <property type="project" value="TreeGrafter"/>
</dbReference>
<sequence length="287" mass="31008">MACKGIYDRVLHSHAQIKAISYIDITDLLNIQNMYLRNALIVIFAGHASAKVAFAGVNLAGCEIGMQTNVINQGGQSGGKLAETWSLLAKRYANRPKVVFGIMNEPHGSDQSDADFDINNWAGVLQQSVNAIRQAGAVDQWIFLLGRNYANAGAFPGTSADALKAIKNPGVGNENLIFEVHQYFDETGGKSTVCNQPNTSTFKSLGNYLRSVGRKAFIGEIGGGNGKDCIDLICPAVETIGQYSDVFLGWTSWAAGNWWPDYELLESPKDGQDAPIISSCFASKFTD</sequence>